<dbReference type="RefSeq" id="WP_015750984.1">
    <property type="nucleotide sequence ID" value="NC_013223.1"/>
</dbReference>
<dbReference type="Pfam" id="PF03116">
    <property type="entry name" value="NQR2_RnfD_RnfE"/>
    <property type="match status" value="1"/>
</dbReference>
<feature type="transmembrane region" description="Helical" evidence="10">
    <location>
        <begin position="183"/>
        <end position="202"/>
    </location>
</feature>
<comment type="subcellular location">
    <subcellularLocation>
        <location evidence="10">Cell inner membrane</location>
        <topology evidence="10">Multi-pass membrane protein</topology>
    </subcellularLocation>
</comment>
<reference evidence="11 12" key="2">
    <citation type="journal article" date="2010" name="Stand. Genomic Sci.">
        <title>Complete genome sequence of Desulfohalobium retbaense type strain (HR(100)).</title>
        <authorList>
            <person name="Spring S."/>
            <person name="Nolan M."/>
            <person name="Lapidus A."/>
            <person name="Glavina Del Rio T."/>
            <person name="Copeland A."/>
            <person name="Tice H."/>
            <person name="Cheng J.F."/>
            <person name="Lucas S."/>
            <person name="Land M."/>
            <person name="Chen F."/>
            <person name="Bruce D."/>
            <person name="Goodwin L."/>
            <person name="Pitluck S."/>
            <person name="Ivanova N."/>
            <person name="Mavromatis K."/>
            <person name="Mikhailova N."/>
            <person name="Pati A."/>
            <person name="Chen A."/>
            <person name="Palaniappan K."/>
            <person name="Hauser L."/>
            <person name="Chang Y.J."/>
            <person name="Jeffries C.D."/>
            <person name="Munk C."/>
            <person name="Kiss H."/>
            <person name="Chain P."/>
            <person name="Han C."/>
            <person name="Brettin T."/>
            <person name="Detter J.C."/>
            <person name="Schuler E."/>
            <person name="Goker M."/>
            <person name="Rohde M."/>
            <person name="Bristow J."/>
            <person name="Eisen J.A."/>
            <person name="Markowitz V."/>
            <person name="Hugenholtz P."/>
            <person name="Kyrpides N.C."/>
            <person name="Klenk H.P."/>
        </authorList>
    </citation>
    <scope>NUCLEOTIDE SEQUENCE [LARGE SCALE GENOMIC DNA]</scope>
    <source>
        <strain evidence="11 12">DSM 5692</strain>
    </source>
</reference>
<evidence type="ECO:0000313" key="12">
    <source>
        <dbReference type="Proteomes" id="UP000001052"/>
    </source>
</evidence>
<dbReference type="OrthoDB" id="9776359at2"/>
<organism evidence="11 12">
    <name type="scientific">Desulfohalobium retbaense (strain ATCC 49708 / DSM 5692 / JCM 16813 / HR100)</name>
    <dbReference type="NCBI Taxonomy" id="485915"/>
    <lineage>
        <taxon>Bacteria</taxon>
        <taxon>Pseudomonadati</taxon>
        <taxon>Thermodesulfobacteriota</taxon>
        <taxon>Desulfovibrionia</taxon>
        <taxon>Desulfovibrionales</taxon>
        <taxon>Desulfohalobiaceae</taxon>
        <taxon>Desulfohalobium</taxon>
    </lineage>
</organism>
<protein>
    <recommendedName>
        <fullName evidence="10">Ion-translocating oxidoreductase complex subunit D</fullName>
        <ecNumber evidence="10">7.-.-.-</ecNumber>
    </recommendedName>
    <alternativeName>
        <fullName evidence="10">Rnf electron transport complex subunit D</fullName>
    </alternativeName>
</protein>
<keyword evidence="7 10" id="KW-0249">Electron transport</keyword>
<comment type="subunit">
    <text evidence="10">The complex is composed of six subunits: RnfA, RnfB, RnfC, RnfD, RnfE and RnfG.</text>
</comment>
<keyword evidence="4 10" id="KW-0288">FMN</keyword>
<keyword evidence="6 10" id="KW-1278">Translocase</keyword>
<sequence>MNTPELVVSAVPHAHSGNTLQKMMRQILLALIPALLIGVAYYGFGVVQVAAIAVVSALVWQVLLQKAMHKPVCLANMTTVVSALLLAMIMPPGLPWWAVCVGTLTMVLLGMEIYGGYGNNPFNGVLIAWVVLQISFPAAMSSWAYPPGELMTINTPLQVLQEDGPFFVNEFFSFSDLLMGRTVGFAGQTSALFLLLGGLFLLYRRVITWHIPVSFLAGVVAFAGLFWAINAEAHASPLFHLVAGGTMISAFFLATDFPSSPVTKTGMLLYGFSAGVLTVVIRIWGQWPDGAFFAVFLMSMLTPLLDKIAPRVYGR</sequence>
<dbReference type="STRING" id="485915.Dret_0529"/>
<keyword evidence="2 10" id="KW-0597">Phosphoprotein</keyword>
<evidence type="ECO:0000256" key="5">
    <source>
        <dbReference type="ARBA" id="ARBA00022692"/>
    </source>
</evidence>
<evidence type="ECO:0000313" key="11">
    <source>
        <dbReference type="EMBL" id="ACV67826.1"/>
    </source>
</evidence>
<reference evidence="12" key="1">
    <citation type="submission" date="2009-09" db="EMBL/GenBank/DDBJ databases">
        <title>The complete chromosome of Desulfohalobium retbaense DSM 5692.</title>
        <authorList>
            <consortium name="US DOE Joint Genome Institute (JGI-PGF)"/>
            <person name="Lucas S."/>
            <person name="Copeland A."/>
            <person name="Lapidus A."/>
            <person name="Glavina del Rio T."/>
            <person name="Dalin E."/>
            <person name="Tice H."/>
            <person name="Bruce D."/>
            <person name="Goodwin L."/>
            <person name="Pitluck S."/>
            <person name="Kyrpides N."/>
            <person name="Mavromatis K."/>
            <person name="Ivanova N."/>
            <person name="Mikhailova N."/>
            <person name="Munk A.C."/>
            <person name="Brettin T."/>
            <person name="Detter J.C."/>
            <person name="Han C."/>
            <person name="Tapia R."/>
            <person name="Larimer F."/>
            <person name="Land M."/>
            <person name="Hauser L."/>
            <person name="Markowitz V."/>
            <person name="Cheng J.-F."/>
            <person name="Hugenholtz P."/>
            <person name="Woyke T."/>
            <person name="Wu D."/>
            <person name="Spring S."/>
            <person name="Klenk H.-P."/>
            <person name="Eisen J.A."/>
        </authorList>
    </citation>
    <scope>NUCLEOTIDE SEQUENCE [LARGE SCALE GENOMIC DNA]</scope>
    <source>
        <strain evidence="12">DSM 5692</strain>
    </source>
</reference>
<feature type="transmembrane region" description="Helical" evidence="10">
    <location>
        <begin position="96"/>
        <end position="114"/>
    </location>
</feature>
<evidence type="ECO:0000256" key="2">
    <source>
        <dbReference type="ARBA" id="ARBA00022553"/>
    </source>
</evidence>
<evidence type="ECO:0000256" key="8">
    <source>
        <dbReference type="ARBA" id="ARBA00022989"/>
    </source>
</evidence>
<feature type="transmembrane region" description="Helical" evidence="10">
    <location>
        <begin position="72"/>
        <end position="90"/>
    </location>
</feature>
<evidence type="ECO:0000256" key="7">
    <source>
        <dbReference type="ARBA" id="ARBA00022982"/>
    </source>
</evidence>
<keyword evidence="1 10" id="KW-0813">Transport</keyword>
<comment type="cofactor">
    <cofactor evidence="10">
        <name>FMN</name>
        <dbReference type="ChEBI" id="CHEBI:58210"/>
    </cofactor>
</comment>
<evidence type="ECO:0000256" key="10">
    <source>
        <dbReference type="HAMAP-Rule" id="MF_00462"/>
    </source>
</evidence>
<accession>C8WYR0</accession>
<feature type="transmembrane region" description="Helical" evidence="10">
    <location>
        <begin position="291"/>
        <end position="309"/>
    </location>
</feature>
<keyword evidence="10" id="KW-1003">Cell membrane</keyword>
<evidence type="ECO:0000256" key="4">
    <source>
        <dbReference type="ARBA" id="ARBA00022643"/>
    </source>
</evidence>
<keyword evidence="12" id="KW-1185">Reference proteome</keyword>
<dbReference type="eggNOG" id="COG4658">
    <property type="taxonomic scope" value="Bacteria"/>
</dbReference>
<dbReference type="Proteomes" id="UP000001052">
    <property type="component" value="Chromosome"/>
</dbReference>
<feature type="modified residue" description="FMN phosphoryl threonine" evidence="10">
    <location>
        <position position="155"/>
    </location>
</feature>
<feature type="transmembrane region" description="Helical" evidence="10">
    <location>
        <begin position="267"/>
        <end position="285"/>
    </location>
</feature>
<keyword evidence="5 10" id="KW-0812">Transmembrane</keyword>
<dbReference type="NCBIfam" id="TIGR01946">
    <property type="entry name" value="rnfD"/>
    <property type="match status" value="1"/>
</dbReference>
<gene>
    <name evidence="10" type="primary">rnfD</name>
    <name evidence="11" type="ordered locus">Dret_0529</name>
</gene>
<feature type="transmembrane region" description="Helical" evidence="10">
    <location>
        <begin position="209"/>
        <end position="229"/>
    </location>
</feature>
<dbReference type="EMBL" id="CP001734">
    <property type="protein sequence ID" value="ACV67826.1"/>
    <property type="molecule type" value="Genomic_DNA"/>
</dbReference>
<evidence type="ECO:0000256" key="6">
    <source>
        <dbReference type="ARBA" id="ARBA00022967"/>
    </source>
</evidence>
<dbReference type="PANTHER" id="PTHR30578:SF0">
    <property type="entry name" value="ION-TRANSLOCATING OXIDOREDUCTASE COMPLEX SUBUNIT D"/>
    <property type="match status" value="1"/>
</dbReference>
<feature type="transmembrane region" description="Helical" evidence="10">
    <location>
        <begin position="27"/>
        <end position="60"/>
    </location>
</feature>
<comment type="function">
    <text evidence="10">Part of a membrane-bound complex that couples electron transfer with translocation of ions across the membrane.</text>
</comment>
<keyword evidence="10" id="KW-0997">Cell inner membrane</keyword>
<dbReference type="EC" id="7.-.-.-" evidence="10"/>
<dbReference type="HOGENOM" id="CLU_042020_1_0_7"/>
<dbReference type="KEGG" id="drt:Dret_0529"/>
<proteinExistence type="inferred from homology"/>
<dbReference type="GO" id="GO:0005886">
    <property type="term" value="C:plasma membrane"/>
    <property type="evidence" value="ECO:0007669"/>
    <property type="project" value="UniProtKB-SubCell"/>
</dbReference>
<dbReference type="HAMAP" id="MF_00462">
    <property type="entry name" value="RsxD_RnfD"/>
    <property type="match status" value="1"/>
</dbReference>
<dbReference type="InterPro" id="IPR004338">
    <property type="entry name" value="NqrB/RnfD"/>
</dbReference>
<comment type="similarity">
    <text evidence="10">Belongs to the NqrB/RnfD family.</text>
</comment>
<dbReference type="GO" id="GO:0055085">
    <property type="term" value="P:transmembrane transport"/>
    <property type="evidence" value="ECO:0007669"/>
    <property type="project" value="InterPro"/>
</dbReference>
<keyword evidence="3 10" id="KW-0285">Flavoprotein</keyword>
<evidence type="ECO:0000256" key="1">
    <source>
        <dbReference type="ARBA" id="ARBA00022448"/>
    </source>
</evidence>
<dbReference type="GO" id="GO:0022900">
    <property type="term" value="P:electron transport chain"/>
    <property type="evidence" value="ECO:0007669"/>
    <property type="project" value="UniProtKB-UniRule"/>
</dbReference>
<evidence type="ECO:0000256" key="3">
    <source>
        <dbReference type="ARBA" id="ARBA00022630"/>
    </source>
</evidence>
<dbReference type="InterPro" id="IPR011303">
    <property type="entry name" value="RnfD_bac"/>
</dbReference>
<keyword evidence="8 10" id="KW-1133">Transmembrane helix</keyword>
<name>C8WYR0_DESRD</name>
<dbReference type="PANTHER" id="PTHR30578">
    <property type="entry name" value="ELECTRON TRANSPORT COMPLEX PROTEIN RNFD"/>
    <property type="match status" value="1"/>
</dbReference>
<feature type="transmembrane region" description="Helical" evidence="10">
    <location>
        <begin position="126"/>
        <end position="145"/>
    </location>
</feature>
<evidence type="ECO:0000256" key="9">
    <source>
        <dbReference type="ARBA" id="ARBA00023136"/>
    </source>
</evidence>
<keyword evidence="9 10" id="KW-0472">Membrane</keyword>
<dbReference type="AlphaFoldDB" id="C8WYR0"/>
<feature type="transmembrane region" description="Helical" evidence="10">
    <location>
        <begin position="235"/>
        <end position="255"/>
    </location>
</feature>